<feature type="site" description="Contributes to substrate recognition" evidence="9">
    <location>
        <position position="101"/>
    </location>
</feature>
<dbReference type="NCBIfam" id="TIGR01662">
    <property type="entry name" value="HAD-SF-IIIA"/>
    <property type="match status" value="1"/>
</dbReference>
<accession>A0A842HD29</accession>
<dbReference type="Proteomes" id="UP000546464">
    <property type="component" value="Unassembled WGS sequence"/>
</dbReference>
<comment type="subcellular location">
    <subcellularLocation>
        <location evidence="1 7">Cytoplasm</location>
    </subcellularLocation>
</comment>
<dbReference type="GO" id="GO:0005975">
    <property type="term" value="P:carbohydrate metabolic process"/>
    <property type="evidence" value="ECO:0007669"/>
    <property type="project" value="InterPro"/>
</dbReference>
<dbReference type="GO" id="GO:0005737">
    <property type="term" value="C:cytoplasm"/>
    <property type="evidence" value="ECO:0007669"/>
    <property type="project" value="UniProtKB-SubCell"/>
</dbReference>
<evidence type="ECO:0000256" key="4">
    <source>
        <dbReference type="ARBA" id="ARBA00022801"/>
    </source>
</evidence>
<keyword evidence="2 7" id="KW-0963">Cytoplasm</keyword>
<evidence type="ECO:0000256" key="8">
    <source>
        <dbReference type="PIRSR" id="PIRSR004682-1"/>
    </source>
</evidence>
<dbReference type="GO" id="GO:0016791">
    <property type="term" value="F:phosphatase activity"/>
    <property type="evidence" value="ECO:0007669"/>
    <property type="project" value="InterPro"/>
</dbReference>
<dbReference type="PIRSF" id="PIRSF004682">
    <property type="entry name" value="GmhB"/>
    <property type="match status" value="1"/>
</dbReference>
<evidence type="ECO:0000256" key="2">
    <source>
        <dbReference type="ARBA" id="ARBA00022490"/>
    </source>
</evidence>
<dbReference type="InterPro" id="IPR006549">
    <property type="entry name" value="HAD-SF_hydro_IIIA"/>
</dbReference>
<sequence length="178" mass="19608">MNKALFLDRDGTIIVDNGYAHKPEDIQLIPGAANALRRAHELGYLLFLFTNQSGVGRGMFTLEDVHRCNAHMLELLGLGDELFVDICIAPEHPENDPPRYRKPSPRYILEMIDRHGLDPTQCAMVGDRTSDWGAGVNAGIRPVALRTGKDLSDKAQAFIAEHQIAVFDDLAAFVATLG</sequence>
<feature type="active site" description="Proton donor" evidence="8">
    <location>
        <position position="10"/>
    </location>
</feature>
<proteinExistence type="inferred from homology"/>
<evidence type="ECO:0000256" key="7">
    <source>
        <dbReference type="PIRNR" id="PIRNR004682"/>
    </source>
</evidence>
<feature type="binding site" evidence="10">
    <location>
        <position position="8"/>
    </location>
    <ligand>
        <name>Mg(2+)</name>
        <dbReference type="ChEBI" id="CHEBI:18420"/>
    </ligand>
</feature>
<keyword evidence="12" id="KW-1185">Reference proteome</keyword>
<dbReference type="InterPro" id="IPR004446">
    <property type="entry name" value="Heptose_bisP_phosphatase"/>
</dbReference>
<dbReference type="AlphaFoldDB" id="A0A842HD29"/>
<dbReference type="InterPro" id="IPR006543">
    <property type="entry name" value="Histidinol-phos"/>
</dbReference>
<name>A0A842HD29_9BACT</name>
<comment type="cofactor">
    <cofactor evidence="10">
        <name>Mg(2+)</name>
        <dbReference type="ChEBI" id="CHEBI:18420"/>
    </cofactor>
</comment>
<reference evidence="11 12" key="1">
    <citation type="submission" date="2020-07" db="EMBL/GenBank/DDBJ databases">
        <authorList>
            <person name="Feng X."/>
        </authorList>
    </citation>
    <scope>NUCLEOTIDE SEQUENCE [LARGE SCALE GENOMIC DNA]</scope>
    <source>
        <strain evidence="11 12">JCM31066</strain>
    </source>
</reference>
<dbReference type="Pfam" id="PF13242">
    <property type="entry name" value="Hydrolase_like"/>
    <property type="match status" value="1"/>
</dbReference>
<evidence type="ECO:0000256" key="1">
    <source>
        <dbReference type="ARBA" id="ARBA00004496"/>
    </source>
</evidence>
<evidence type="ECO:0000313" key="12">
    <source>
        <dbReference type="Proteomes" id="UP000546464"/>
    </source>
</evidence>
<keyword evidence="3 10" id="KW-0479">Metal-binding</keyword>
<evidence type="ECO:0000256" key="6">
    <source>
        <dbReference type="ARBA" id="ARBA00031828"/>
    </source>
</evidence>
<keyword evidence="5 7" id="KW-0119">Carbohydrate metabolism</keyword>
<comment type="caution">
    <text evidence="11">The sequence shown here is derived from an EMBL/GenBank/DDBJ whole genome shotgun (WGS) entry which is preliminary data.</text>
</comment>
<dbReference type="RefSeq" id="WP_185674954.1">
    <property type="nucleotide sequence ID" value="NZ_JACHVB010000020.1"/>
</dbReference>
<dbReference type="SUPFAM" id="SSF56784">
    <property type="entry name" value="HAD-like"/>
    <property type="match status" value="1"/>
</dbReference>
<feature type="binding site" evidence="10">
    <location>
        <position position="127"/>
    </location>
    <ligand>
        <name>Mg(2+)</name>
        <dbReference type="ChEBI" id="CHEBI:18420"/>
    </ligand>
</feature>
<keyword evidence="10" id="KW-0460">Magnesium</keyword>
<dbReference type="PANTHER" id="PTHR42891:SF1">
    <property type="entry name" value="D-GLYCERO-BETA-D-MANNO-HEPTOSE-1,7-BISPHOSPHATE 7-PHOSPHATASE"/>
    <property type="match status" value="1"/>
</dbReference>
<dbReference type="PANTHER" id="PTHR42891">
    <property type="entry name" value="D-GLYCERO-BETA-D-MANNO-HEPTOSE-1,7-BISPHOSPHATE 7-PHOSPHATASE"/>
    <property type="match status" value="1"/>
</dbReference>
<feature type="binding site" evidence="10">
    <location>
        <position position="10"/>
    </location>
    <ligand>
        <name>Mg(2+)</name>
        <dbReference type="ChEBI" id="CHEBI:18420"/>
    </ligand>
</feature>
<dbReference type="InterPro" id="IPR023214">
    <property type="entry name" value="HAD_sf"/>
</dbReference>
<evidence type="ECO:0000256" key="3">
    <source>
        <dbReference type="ARBA" id="ARBA00022723"/>
    </source>
</evidence>
<feature type="site" description="Stabilizes the phosphoryl group" evidence="9">
    <location>
        <position position="102"/>
    </location>
</feature>
<feature type="site" description="Stabilizes the phosphoryl group" evidence="9">
    <location>
        <position position="50"/>
    </location>
</feature>
<organism evidence="11 12">
    <name type="scientific">Ruficoccus amylovorans</name>
    <dbReference type="NCBI Taxonomy" id="1804625"/>
    <lineage>
        <taxon>Bacteria</taxon>
        <taxon>Pseudomonadati</taxon>
        <taxon>Verrucomicrobiota</taxon>
        <taxon>Opitutia</taxon>
        <taxon>Puniceicoccales</taxon>
        <taxon>Cerasicoccaceae</taxon>
        <taxon>Ruficoccus</taxon>
    </lineage>
</organism>
<dbReference type="NCBIfam" id="TIGR01656">
    <property type="entry name" value="Histidinol-ppas"/>
    <property type="match status" value="1"/>
</dbReference>
<dbReference type="InterPro" id="IPR036412">
    <property type="entry name" value="HAD-like_sf"/>
</dbReference>
<dbReference type="GO" id="GO:0046872">
    <property type="term" value="F:metal ion binding"/>
    <property type="evidence" value="ECO:0007669"/>
    <property type="project" value="UniProtKB-KW"/>
</dbReference>
<keyword evidence="4 7" id="KW-0378">Hydrolase</keyword>
<gene>
    <name evidence="11" type="ORF">H5P28_06805</name>
</gene>
<evidence type="ECO:0000256" key="9">
    <source>
        <dbReference type="PIRSR" id="PIRSR004682-3"/>
    </source>
</evidence>
<protein>
    <recommendedName>
        <fullName evidence="6 7">D,D-heptose 1,7-bisphosphate phosphatase</fullName>
        <ecNumber evidence="7">3.1.3.-</ecNumber>
    </recommendedName>
</protein>
<dbReference type="EMBL" id="JACHVB010000020">
    <property type="protein sequence ID" value="MBC2593968.1"/>
    <property type="molecule type" value="Genomic_DNA"/>
</dbReference>
<dbReference type="Gene3D" id="3.40.50.1000">
    <property type="entry name" value="HAD superfamily/HAD-like"/>
    <property type="match status" value="1"/>
</dbReference>
<evidence type="ECO:0000256" key="10">
    <source>
        <dbReference type="PIRSR" id="PIRSR004682-4"/>
    </source>
</evidence>
<comment type="similarity">
    <text evidence="7">Belongs to the gmhB family.</text>
</comment>
<evidence type="ECO:0000256" key="5">
    <source>
        <dbReference type="ARBA" id="ARBA00023277"/>
    </source>
</evidence>
<feature type="active site" description="Nucleophile" evidence="8">
    <location>
        <position position="8"/>
    </location>
</feature>
<evidence type="ECO:0000313" key="11">
    <source>
        <dbReference type="EMBL" id="MBC2593968.1"/>
    </source>
</evidence>
<dbReference type="EC" id="3.1.3.-" evidence="7"/>